<dbReference type="GO" id="GO:0009073">
    <property type="term" value="P:aromatic amino acid family biosynthetic process"/>
    <property type="evidence" value="ECO:0007669"/>
    <property type="project" value="UniProtKB-KW"/>
</dbReference>
<evidence type="ECO:0000259" key="4">
    <source>
        <dbReference type="Pfam" id="PF26558"/>
    </source>
</evidence>
<dbReference type="PANTHER" id="PTHR33563">
    <property type="match status" value="1"/>
</dbReference>
<dbReference type="PANTHER" id="PTHR33563:SF1">
    <property type="entry name" value="3-DEHYDROQUINATE SYNTHASE"/>
    <property type="match status" value="1"/>
</dbReference>
<evidence type="ECO:0000256" key="1">
    <source>
        <dbReference type="ARBA" id="ARBA00022605"/>
    </source>
</evidence>
<dbReference type="Pfam" id="PF26558">
    <property type="entry name" value="DHQS_2nd"/>
    <property type="match status" value="1"/>
</dbReference>
<dbReference type="Pfam" id="PF01959">
    <property type="entry name" value="DHQS"/>
    <property type="match status" value="1"/>
</dbReference>
<sequence>MNEKLRTIIIEPTVSEANLDTFLDKINQKGINSVFLPEVYDSKITDNFETYSFSNNTDVVVVRAENWDNTDKNTKRLSYFTILRENSDIKQMVSTVKENSKDTNIESVIIEFEKNAEWKIIPLENLIAELHDLQTKIYTVINDPSEIKMMFTILELGVDGVILRTNNIDDVDVLNSELHEFSRIKLQIAEVIEIKEVGIGERACVDTASMLNQGEGLLVGNQANFLFLMHNESAGSGFTSPRPFRVNAGAVQCYTLLPDNRTKYLSELESGTDVMIVSHEGIVRTSIVGRLKIESRPLFLVRAKSDDKIGGVLIQNAETIAFVKDNGKPISTTSLKVGDKILVKTESNKGRHFGMEVEEYILEK</sequence>
<dbReference type="GO" id="GO:0016491">
    <property type="term" value="F:oxidoreductase activity"/>
    <property type="evidence" value="ECO:0007669"/>
    <property type="project" value="InterPro"/>
</dbReference>
<reference evidence="5" key="1">
    <citation type="journal article" date="2008" name="ISME J.">
        <title>Hindsight in the relative abundance, metabolic potential and genome dynamics of uncultivated marine archaea from comparative metagenomic analyses of bathypelagic plankton of different oceanic regions.</title>
        <authorList>
            <person name="Martin-Cuadrado A.B."/>
            <person name="Rodriguez-Valera F."/>
            <person name="Moreira D."/>
            <person name="Alba J.C."/>
            <person name="Ivars-Martinez E."/>
            <person name="Henn M.R."/>
            <person name="Talla E."/>
            <person name="Lopez-Garcia P."/>
        </authorList>
    </citation>
    <scope>NUCLEOTIDE SEQUENCE</scope>
</reference>
<dbReference type="AlphaFoldDB" id="B3V660"/>
<dbReference type="InterPro" id="IPR030960">
    <property type="entry name" value="DHQS/DOIS_N"/>
</dbReference>
<organism evidence="5">
    <name type="scientific">uncultured marine crenarchaeote KM3-153-F8</name>
    <dbReference type="NCBI Taxonomy" id="526665"/>
    <lineage>
        <taxon>Archaea</taxon>
        <taxon>Nitrososphaerota</taxon>
        <taxon>Nitrososphaeria</taxon>
        <taxon>Nitrosopumilales</taxon>
        <taxon>environmental samples</taxon>
    </lineage>
</organism>
<accession>B3V660</accession>
<dbReference type="GO" id="GO:0008652">
    <property type="term" value="P:amino acid biosynthetic process"/>
    <property type="evidence" value="ECO:0007669"/>
    <property type="project" value="UniProtKB-KW"/>
</dbReference>
<keyword evidence="2" id="KW-0057">Aromatic amino acid biosynthesis</keyword>
<evidence type="ECO:0000259" key="3">
    <source>
        <dbReference type="Pfam" id="PF01959"/>
    </source>
</evidence>
<protein>
    <submittedName>
        <fullName evidence="5">3-dehydroquinate synthase 2</fullName>
    </submittedName>
</protein>
<dbReference type="PIRSF" id="PIRSF006655">
    <property type="entry name" value="DHQ_synth"/>
    <property type="match status" value="1"/>
</dbReference>
<feature type="domain" description="3-dehydroquinate synthase C-terminal" evidence="4">
    <location>
        <begin position="189"/>
        <end position="364"/>
    </location>
</feature>
<dbReference type="InterPro" id="IPR056179">
    <property type="entry name" value="DHQS_C"/>
</dbReference>
<reference evidence="5" key="2">
    <citation type="submission" date="2008-08" db="EMBL/GenBank/DDBJ databases">
        <authorList>
            <person name="Martin-Cuadrado A.-B."/>
            <person name="Rodriguez-Valera F."/>
            <person name="Moreira D."/>
            <person name="Alba J.-C."/>
            <person name="Ivars-Martinez E."/>
            <person name="Henn M.R."/>
            <person name="Talla E."/>
            <person name="Lopez-Garcia P."/>
        </authorList>
    </citation>
    <scope>NUCLEOTIDE SEQUENCE</scope>
</reference>
<proteinExistence type="predicted"/>
<dbReference type="InterPro" id="IPR002812">
    <property type="entry name" value="DHQS"/>
</dbReference>
<feature type="domain" description="3-dehydroquinate synthase N-terminal" evidence="3">
    <location>
        <begin position="29"/>
        <end position="173"/>
    </location>
</feature>
<keyword evidence="1" id="KW-0028">Amino-acid biosynthesis</keyword>
<dbReference type="GO" id="GO:0003856">
    <property type="term" value="F:3-dehydroquinate synthase activity"/>
    <property type="evidence" value="ECO:0007669"/>
    <property type="project" value="InterPro"/>
</dbReference>
<name>B3V660_9ARCH</name>
<dbReference type="EMBL" id="EU686631">
    <property type="protein sequence ID" value="ACF09784.1"/>
    <property type="molecule type" value="Genomic_DNA"/>
</dbReference>
<evidence type="ECO:0000313" key="5">
    <source>
        <dbReference type="EMBL" id="ACF09784.1"/>
    </source>
</evidence>
<evidence type="ECO:0000256" key="2">
    <source>
        <dbReference type="ARBA" id="ARBA00023141"/>
    </source>
</evidence>